<dbReference type="OrthoDB" id="9764363at2"/>
<dbReference type="Gene3D" id="3.90.226.10">
    <property type="entry name" value="2-enoyl-CoA Hydratase, Chain A, domain 1"/>
    <property type="match status" value="2"/>
</dbReference>
<evidence type="ECO:0000256" key="8">
    <source>
        <dbReference type="SAM" id="Phobius"/>
    </source>
</evidence>
<evidence type="ECO:0000256" key="5">
    <source>
        <dbReference type="ARBA" id="ARBA00022825"/>
    </source>
</evidence>
<dbReference type="CDD" id="cd07018">
    <property type="entry name" value="S49_SppA_67K_type"/>
    <property type="match status" value="1"/>
</dbReference>
<evidence type="ECO:0000256" key="2">
    <source>
        <dbReference type="ARBA" id="ARBA00008683"/>
    </source>
</evidence>
<feature type="domain" description="EF-hand" evidence="9">
    <location>
        <begin position="89"/>
        <end position="124"/>
    </location>
</feature>
<dbReference type="GO" id="GO:0016020">
    <property type="term" value="C:membrane"/>
    <property type="evidence" value="ECO:0007669"/>
    <property type="project" value="UniProtKB-SubCell"/>
</dbReference>
<dbReference type="NCBIfam" id="TIGR00706">
    <property type="entry name" value="SppA_dom"/>
    <property type="match status" value="1"/>
</dbReference>
<protein>
    <submittedName>
        <fullName evidence="10">Protease-4</fullName>
    </submittedName>
</protein>
<dbReference type="CDD" id="cd07023">
    <property type="entry name" value="S49_Sppa_N_C"/>
    <property type="match status" value="1"/>
</dbReference>
<dbReference type="InterPro" id="IPR002048">
    <property type="entry name" value="EF_hand_dom"/>
</dbReference>
<evidence type="ECO:0000313" key="10">
    <source>
        <dbReference type="EMBL" id="PSL23669.1"/>
    </source>
</evidence>
<keyword evidence="8" id="KW-1133">Transmembrane helix</keyword>
<dbReference type="InterPro" id="IPR004634">
    <property type="entry name" value="Pept_S49_pIV"/>
</dbReference>
<sequence>MRSFFKIFFATLLAFIVIIFLGIFILMGLIKSAVSPDVVTLSPNGVLVLETSQPYAEQKIVDPVNAVLRQGPKETPGLYDVVRLIRHAETDDNIKGIYLKADANANGFATNEEVRNALLRFKQSGKFIYAYGEVMDQKSYYVASLADKVYVHPKGGLEFSGFFTQLTFLKGTLEKLEIQPQIFYDGRFKSATEPLRETQMTVANRIQTNAYLGDLYANFLKNIGASRKIDTVTLHRYANEGLIQEAADALKYKLVDGLKYNDQVMDEIKSRLGLSGDEKVNFISLSKYESATNVSTGKGEDNRIAIIYAQGSIVGGDSEKDETISSGQFVKLIREARQDKDVKAIVFRVNSPGGSALASESIWRELTLAKKSKPVVVSMGDYAASGGYYISCMADSIFAQPNTLTGSIGVFAVLPNLQGFFKNKLGVTFDGVKTAQYADLGNTSRPLTEIEKKFIQNSVDSIYGTFKGRVVEGRKLNGVIVDSIAQGRVWSGVQAKELGLVDRIGGIDDAIKCAAKLAKISGFRLREYPEAEMPFAKFMKSFAGDARMETAIKSELGDQYAVYQQIKHLKEMNGEIQAKLPYVLEIR</sequence>
<dbReference type="Proteomes" id="UP000240978">
    <property type="component" value="Unassembled WGS sequence"/>
</dbReference>
<dbReference type="SUPFAM" id="SSF52096">
    <property type="entry name" value="ClpP/crotonase"/>
    <property type="match status" value="2"/>
</dbReference>
<keyword evidence="8" id="KW-0812">Transmembrane</keyword>
<evidence type="ECO:0000256" key="1">
    <source>
        <dbReference type="ARBA" id="ARBA00004370"/>
    </source>
</evidence>
<dbReference type="NCBIfam" id="TIGR00705">
    <property type="entry name" value="SppA_67K"/>
    <property type="match status" value="1"/>
</dbReference>
<evidence type="ECO:0000313" key="11">
    <source>
        <dbReference type="Proteomes" id="UP000240978"/>
    </source>
</evidence>
<dbReference type="PANTHER" id="PTHR33209">
    <property type="entry name" value="PROTEASE 4"/>
    <property type="match status" value="1"/>
</dbReference>
<dbReference type="PIRSF" id="PIRSF001217">
    <property type="entry name" value="Protease_4_SppA"/>
    <property type="match status" value="1"/>
</dbReference>
<dbReference type="Gene3D" id="6.20.330.10">
    <property type="match status" value="1"/>
</dbReference>
<dbReference type="EMBL" id="PYGK01000017">
    <property type="protein sequence ID" value="PSL23669.1"/>
    <property type="molecule type" value="Genomic_DNA"/>
</dbReference>
<reference evidence="10 11" key="1">
    <citation type="submission" date="2018-03" db="EMBL/GenBank/DDBJ databases">
        <title>Genomic Encyclopedia of Archaeal and Bacterial Type Strains, Phase II (KMG-II): from individual species to whole genera.</title>
        <authorList>
            <person name="Goeker M."/>
        </authorList>
    </citation>
    <scope>NUCLEOTIDE SEQUENCE [LARGE SCALE GENOMIC DNA]</scope>
    <source>
        <strain evidence="10 11">DSM 18107</strain>
    </source>
</reference>
<dbReference type="PROSITE" id="PS50222">
    <property type="entry name" value="EF_HAND_2"/>
    <property type="match status" value="1"/>
</dbReference>
<dbReference type="InterPro" id="IPR047217">
    <property type="entry name" value="S49_SppA_67K_type_N"/>
</dbReference>
<evidence type="ECO:0000256" key="4">
    <source>
        <dbReference type="ARBA" id="ARBA00022801"/>
    </source>
</evidence>
<keyword evidence="3 10" id="KW-0645">Protease</keyword>
<dbReference type="RefSeq" id="WP_106605268.1">
    <property type="nucleotide sequence ID" value="NZ_PYGK01000017.1"/>
</dbReference>
<keyword evidence="11" id="KW-1185">Reference proteome</keyword>
<evidence type="ECO:0000256" key="6">
    <source>
        <dbReference type="ARBA" id="ARBA00023136"/>
    </source>
</evidence>
<feature type="transmembrane region" description="Helical" evidence="8">
    <location>
        <begin position="7"/>
        <end position="30"/>
    </location>
</feature>
<feature type="active site" description="Proton donor/acceptor" evidence="7">
    <location>
        <position position="189"/>
    </location>
</feature>
<dbReference type="InterPro" id="IPR002142">
    <property type="entry name" value="Peptidase_S49"/>
</dbReference>
<keyword evidence="4" id="KW-0378">Hydrolase</keyword>
<organism evidence="10 11">
    <name type="scientific">Chitinophaga ginsengisoli</name>
    <dbReference type="NCBI Taxonomy" id="363837"/>
    <lineage>
        <taxon>Bacteria</taxon>
        <taxon>Pseudomonadati</taxon>
        <taxon>Bacteroidota</taxon>
        <taxon>Chitinophagia</taxon>
        <taxon>Chitinophagales</taxon>
        <taxon>Chitinophagaceae</taxon>
        <taxon>Chitinophaga</taxon>
    </lineage>
</organism>
<dbReference type="InterPro" id="IPR047272">
    <property type="entry name" value="S49_SppA_C"/>
</dbReference>
<dbReference type="AlphaFoldDB" id="A0A2P8FPP8"/>
<evidence type="ECO:0000256" key="3">
    <source>
        <dbReference type="ARBA" id="ARBA00022670"/>
    </source>
</evidence>
<dbReference type="GO" id="GO:0005509">
    <property type="term" value="F:calcium ion binding"/>
    <property type="evidence" value="ECO:0007669"/>
    <property type="project" value="InterPro"/>
</dbReference>
<comment type="caution">
    <text evidence="10">The sequence shown here is derived from an EMBL/GenBank/DDBJ whole genome shotgun (WGS) entry which is preliminary data.</text>
</comment>
<dbReference type="GO" id="GO:0008236">
    <property type="term" value="F:serine-type peptidase activity"/>
    <property type="evidence" value="ECO:0007669"/>
    <property type="project" value="UniProtKB-KW"/>
</dbReference>
<evidence type="ECO:0000256" key="7">
    <source>
        <dbReference type="PIRSR" id="PIRSR001217-1"/>
    </source>
</evidence>
<dbReference type="Pfam" id="PF01343">
    <property type="entry name" value="Peptidase_S49"/>
    <property type="match status" value="2"/>
</dbReference>
<feature type="active site" description="Nucleophile" evidence="7">
    <location>
        <position position="385"/>
    </location>
</feature>
<keyword evidence="6 8" id="KW-0472">Membrane</keyword>
<dbReference type="InterPro" id="IPR004635">
    <property type="entry name" value="Pept_S49_SppA"/>
</dbReference>
<gene>
    <name evidence="10" type="ORF">CLV42_11723</name>
</gene>
<comment type="subcellular location">
    <subcellularLocation>
        <location evidence="1">Membrane</location>
    </subcellularLocation>
</comment>
<dbReference type="GO" id="GO:0006465">
    <property type="term" value="P:signal peptide processing"/>
    <property type="evidence" value="ECO:0007669"/>
    <property type="project" value="InterPro"/>
</dbReference>
<comment type="similarity">
    <text evidence="2">Belongs to the peptidase S49 family.</text>
</comment>
<keyword evidence="5" id="KW-0720">Serine protease</keyword>
<accession>A0A2P8FPP8</accession>
<name>A0A2P8FPP8_9BACT</name>
<proteinExistence type="inferred from homology"/>
<dbReference type="PANTHER" id="PTHR33209:SF1">
    <property type="entry name" value="PEPTIDASE S49 DOMAIN-CONTAINING PROTEIN"/>
    <property type="match status" value="1"/>
</dbReference>
<evidence type="ECO:0000259" key="9">
    <source>
        <dbReference type="PROSITE" id="PS50222"/>
    </source>
</evidence>
<dbReference type="InterPro" id="IPR029045">
    <property type="entry name" value="ClpP/crotonase-like_dom_sf"/>
</dbReference>